<dbReference type="GO" id="GO:0012505">
    <property type="term" value="C:endomembrane system"/>
    <property type="evidence" value="ECO:0007669"/>
    <property type="project" value="UniProtKB-SubCell"/>
</dbReference>
<dbReference type="PANTHER" id="PTHR12714:SF24">
    <property type="entry name" value="SLR1182 PROTEIN"/>
    <property type="match status" value="1"/>
</dbReference>
<comment type="subcellular location">
    <subcellularLocation>
        <location evidence="1">Endomembrane system</location>
        <topology evidence="1">Multi-pass membrane protein</topology>
    </subcellularLocation>
</comment>
<proteinExistence type="predicted"/>
<accession>A0A4R6P4W6</accession>
<feature type="transmembrane region" description="Helical" evidence="5">
    <location>
        <begin position="12"/>
        <end position="34"/>
    </location>
</feature>
<dbReference type="Pfam" id="PF04191">
    <property type="entry name" value="PEMT"/>
    <property type="match status" value="1"/>
</dbReference>
<evidence type="ECO:0000256" key="4">
    <source>
        <dbReference type="ARBA" id="ARBA00023136"/>
    </source>
</evidence>
<keyword evidence="4 5" id="KW-0472">Membrane</keyword>
<dbReference type="AlphaFoldDB" id="A0A4R6P4W6"/>
<dbReference type="RefSeq" id="WP_243734532.1">
    <property type="nucleotide sequence ID" value="NZ_SNXI01000011.1"/>
</dbReference>
<keyword evidence="6" id="KW-0489">Methyltransferase</keyword>
<dbReference type="Gene3D" id="1.20.120.1630">
    <property type="match status" value="1"/>
</dbReference>
<keyword evidence="3 5" id="KW-1133">Transmembrane helix</keyword>
<organism evidence="6 7">
    <name type="scientific">Idiomarina aquatica</name>
    <dbReference type="NCBI Taxonomy" id="1327752"/>
    <lineage>
        <taxon>Bacteria</taxon>
        <taxon>Pseudomonadati</taxon>
        <taxon>Pseudomonadota</taxon>
        <taxon>Gammaproteobacteria</taxon>
        <taxon>Alteromonadales</taxon>
        <taxon>Idiomarinaceae</taxon>
        <taxon>Idiomarina</taxon>
    </lineage>
</organism>
<protein>
    <submittedName>
        <fullName evidence="6">Protein-S-isoprenylcysteine O-methyltransferase Ste14</fullName>
    </submittedName>
</protein>
<dbReference type="GO" id="GO:0008168">
    <property type="term" value="F:methyltransferase activity"/>
    <property type="evidence" value="ECO:0007669"/>
    <property type="project" value="UniProtKB-KW"/>
</dbReference>
<reference evidence="6 7" key="1">
    <citation type="submission" date="2019-03" db="EMBL/GenBank/DDBJ databases">
        <title>Freshwater and sediment microbial communities from various areas in North America, analyzing microbe dynamics in response to fracking.</title>
        <authorList>
            <person name="Lamendella R."/>
        </authorList>
    </citation>
    <scope>NUCLEOTIDE SEQUENCE [LARGE SCALE GENOMIC DNA]</scope>
    <source>
        <strain evidence="6 7">18_TX</strain>
    </source>
</reference>
<name>A0A4R6P4W6_9GAMM</name>
<evidence type="ECO:0000256" key="2">
    <source>
        <dbReference type="ARBA" id="ARBA00022692"/>
    </source>
</evidence>
<keyword evidence="7" id="KW-1185">Reference proteome</keyword>
<evidence type="ECO:0000313" key="7">
    <source>
        <dbReference type="Proteomes" id="UP000295531"/>
    </source>
</evidence>
<dbReference type="GO" id="GO:0032259">
    <property type="term" value="P:methylation"/>
    <property type="evidence" value="ECO:0007669"/>
    <property type="project" value="UniProtKB-KW"/>
</dbReference>
<evidence type="ECO:0000256" key="5">
    <source>
        <dbReference type="SAM" id="Phobius"/>
    </source>
</evidence>
<evidence type="ECO:0000313" key="6">
    <source>
        <dbReference type="EMBL" id="TDP32070.1"/>
    </source>
</evidence>
<evidence type="ECO:0000256" key="3">
    <source>
        <dbReference type="ARBA" id="ARBA00022989"/>
    </source>
</evidence>
<feature type="transmembrane region" description="Helical" evidence="5">
    <location>
        <begin position="92"/>
        <end position="115"/>
    </location>
</feature>
<dbReference type="Proteomes" id="UP000295531">
    <property type="component" value="Unassembled WGS sequence"/>
</dbReference>
<dbReference type="EMBL" id="SNXI01000011">
    <property type="protein sequence ID" value="TDP32070.1"/>
    <property type="molecule type" value="Genomic_DNA"/>
</dbReference>
<evidence type="ECO:0000256" key="1">
    <source>
        <dbReference type="ARBA" id="ARBA00004127"/>
    </source>
</evidence>
<keyword evidence="6" id="KW-0808">Transferase</keyword>
<gene>
    <name evidence="6" type="ORF">DEU29_11110</name>
</gene>
<dbReference type="PANTHER" id="PTHR12714">
    <property type="entry name" value="PROTEIN-S ISOPRENYLCYSTEINE O-METHYLTRANSFERASE"/>
    <property type="match status" value="1"/>
</dbReference>
<comment type="caution">
    <text evidence="6">The sequence shown here is derived from an EMBL/GenBank/DDBJ whole genome shotgun (WGS) entry which is preliminary data.</text>
</comment>
<keyword evidence="2 5" id="KW-0812">Transmembrane</keyword>
<dbReference type="InterPro" id="IPR007318">
    <property type="entry name" value="Phopholipid_MeTrfase"/>
</dbReference>
<sequence>MMKALELKIPPVIIVVLVAGLMLLVASLFPQVQFGPLPNWISLAVAILGVILPLVAAISFRRAQTTVHPSNPEKTSTIVTTGIYRVTRNPMYLGFAFILLGWGLYLGNMVALFGLPAYMFYMNAFQIKPEERILTEKFGQAYQDYRSKANRWL</sequence>
<feature type="transmembrane region" description="Helical" evidence="5">
    <location>
        <begin position="40"/>
        <end position="60"/>
    </location>
</feature>